<organism evidence="2 3">
    <name type="scientific">Metabacillus lacus</name>
    <dbReference type="NCBI Taxonomy" id="1983721"/>
    <lineage>
        <taxon>Bacteria</taxon>
        <taxon>Bacillati</taxon>
        <taxon>Bacillota</taxon>
        <taxon>Bacilli</taxon>
        <taxon>Bacillales</taxon>
        <taxon>Bacillaceae</taxon>
        <taxon>Metabacillus</taxon>
    </lineage>
</organism>
<dbReference type="Pfam" id="PF00903">
    <property type="entry name" value="Glyoxalase"/>
    <property type="match status" value="1"/>
</dbReference>
<reference evidence="2 3" key="1">
    <citation type="submission" date="2019-11" db="EMBL/GenBank/DDBJ databases">
        <title>Bacillus lacus genome.</title>
        <authorList>
            <person name="Allen C.J."/>
            <person name="Newman J.D."/>
        </authorList>
    </citation>
    <scope>NUCLEOTIDE SEQUENCE [LARGE SCALE GENOMIC DNA]</scope>
    <source>
        <strain evidence="2 3">KCTC 33946</strain>
    </source>
</reference>
<dbReference type="InterPro" id="IPR029068">
    <property type="entry name" value="Glyas_Bleomycin-R_OHBP_Dase"/>
</dbReference>
<dbReference type="EMBL" id="WKKI01000043">
    <property type="protein sequence ID" value="MRX73731.1"/>
    <property type="molecule type" value="Genomic_DNA"/>
</dbReference>
<dbReference type="PROSITE" id="PS51819">
    <property type="entry name" value="VOC"/>
    <property type="match status" value="1"/>
</dbReference>
<dbReference type="InterPro" id="IPR004360">
    <property type="entry name" value="Glyas_Fos-R_dOase_dom"/>
</dbReference>
<dbReference type="SUPFAM" id="SSF54593">
    <property type="entry name" value="Glyoxalase/Bleomycin resistance protein/Dihydroxybiphenyl dioxygenase"/>
    <property type="match status" value="2"/>
</dbReference>
<name>A0A7X2LZS0_9BACI</name>
<dbReference type="PANTHER" id="PTHR43279:SF1">
    <property type="entry name" value="CATECHOL-2,3-DIOXYGENASE"/>
    <property type="match status" value="1"/>
</dbReference>
<proteinExistence type="predicted"/>
<accession>A0A7X2LZS0</accession>
<protein>
    <submittedName>
        <fullName evidence="2">Glyoxalase</fullName>
    </submittedName>
</protein>
<gene>
    <name evidence="2" type="ORF">GJU40_16440</name>
</gene>
<evidence type="ECO:0000259" key="1">
    <source>
        <dbReference type="PROSITE" id="PS51819"/>
    </source>
</evidence>
<dbReference type="Proteomes" id="UP000448867">
    <property type="component" value="Unassembled WGS sequence"/>
</dbReference>
<dbReference type="PANTHER" id="PTHR43279">
    <property type="entry name" value="CATECHOL-2,3-DIOXYGENASE"/>
    <property type="match status" value="1"/>
</dbReference>
<keyword evidence="3" id="KW-1185">Reference proteome</keyword>
<dbReference type="AlphaFoldDB" id="A0A7X2LZS0"/>
<comment type="caution">
    <text evidence="2">The sequence shown here is derived from an EMBL/GenBank/DDBJ whole genome shotgun (WGS) entry which is preliminary data.</text>
</comment>
<dbReference type="InterPro" id="IPR037523">
    <property type="entry name" value="VOC_core"/>
</dbReference>
<evidence type="ECO:0000313" key="2">
    <source>
        <dbReference type="EMBL" id="MRX73731.1"/>
    </source>
</evidence>
<feature type="domain" description="VOC" evidence="1">
    <location>
        <begin position="21"/>
        <end position="137"/>
    </location>
</feature>
<dbReference type="Gene3D" id="3.10.180.10">
    <property type="entry name" value="2,3-Dihydroxybiphenyl 1,2-Dioxygenase, domain 1"/>
    <property type="match status" value="2"/>
</dbReference>
<evidence type="ECO:0000313" key="3">
    <source>
        <dbReference type="Proteomes" id="UP000448867"/>
    </source>
</evidence>
<sequence>MGLFKKKGGTQVSFHTTSTIRPALAVLRVLDLQECLRFYQEVIGLKVLSETEESAELGVESNEPLLRLVQLQGGEERKETAGLYHVAFLVPSRENLADVFMHLLTTGYPLQGASHHEVSEAVYLSDPEGNGIEIYADTPSENWVWRNGQVQMTTKALNAENLLSQKTKSKWEGLPSGTVIGHIHLSVNNLEKAEAFYSALGFQTVSQYADAALFLSHGGYHHHIGINIWNSEGASPAGKKSSGLDYLSIFYPSEKNRREAIYALEELGIALEERKDGIFASDHSGITVQLIIEEKDEENGNI</sequence>